<protein>
    <submittedName>
        <fullName evidence="5">Helix-turn-helix domain-containing protein</fullName>
    </submittedName>
</protein>
<evidence type="ECO:0000259" key="4">
    <source>
        <dbReference type="PROSITE" id="PS01124"/>
    </source>
</evidence>
<reference evidence="6" key="1">
    <citation type="journal article" date="2019" name="Int. J. Syst. Evol. Microbiol.">
        <title>The Global Catalogue of Microorganisms (GCM) 10K type strain sequencing project: providing services to taxonomists for standard genome sequencing and annotation.</title>
        <authorList>
            <consortium name="The Broad Institute Genomics Platform"/>
            <consortium name="The Broad Institute Genome Sequencing Center for Infectious Disease"/>
            <person name="Wu L."/>
            <person name="Ma J."/>
        </authorList>
    </citation>
    <scope>NUCLEOTIDE SEQUENCE [LARGE SCALE GENOMIC DNA]</scope>
    <source>
        <strain evidence="6">JCM 9373</strain>
    </source>
</reference>
<dbReference type="InterPro" id="IPR009057">
    <property type="entry name" value="Homeodomain-like_sf"/>
</dbReference>
<proteinExistence type="predicted"/>
<dbReference type="Pfam" id="PF20240">
    <property type="entry name" value="DUF6597"/>
    <property type="match status" value="1"/>
</dbReference>
<evidence type="ECO:0000313" key="5">
    <source>
        <dbReference type="EMBL" id="GAA3118176.1"/>
    </source>
</evidence>
<accession>A0ABP6ML26</accession>
<keyword evidence="3" id="KW-0804">Transcription</keyword>
<dbReference type="Gene3D" id="1.10.10.60">
    <property type="entry name" value="Homeodomain-like"/>
    <property type="match status" value="1"/>
</dbReference>
<dbReference type="InterPro" id="IPR050204">
    <property type="entry name" value="AraC_XylS_family_regulators"/>
</dbReference>
<organism evidence="5 6">
    <name type="scientific">Planomonospora alba</name>
    <dbReference type="NCBI Taxonomy" id="161354"/>
    <lineage>
        <taxon>Bacteria</taxon>
        <taxon>Bacillati</taxon>
        <taxon>Actinomycetota</taxon>
        <taxon>Actinomycetes</taxon>
        <taxon>Streptosporangiales</taxon>
        <taxon>Streptosporangiaceae</taxon>
        <taxon>Planomonospora</taxon>
    </lineage>
</organism>
<evidence type="ECO:0000256" key="1">
    <source>
        <dbReference type="ARBA" id="ARBA00023015"/>
    </source>
</evidence>
<evidence type="ECO:0000256" key="3">
    <source>
        <dbReference type="ARBA" id="ARBA00023163"/>
    </source>
</evidence>
<evidence type="ECO:0000256" key="2">
    <source>
        <dbReference type="ARBA" id="ARBA00023125"/>
    </source>
</evidence>
<keyword evidence="6" id="KW-1185">Reference proteome</keyword>
<keyword evidence="1" id="KW-0805">Transcription regulation</keyword>
<dbReference type="InterPro" id="IPR046532">
    <property type="entry name" value="DUF6597"/>
</dbReference>
<gene>
    <name evidence="5" type="ORF">GCM10010466_06410</name>
</gene>
<dbReference type="PANTHER" id="PTHR46796:SF15">
    <property type="entry name" value="BLL1074 PROTEIN"/>
    <property type="match status" value="1"/>
</dbReference>
<dbReference type="Proteomes" id="UP001500320">
    <property type="component" value="Unassembled WGS sequence"/>
</dbReference>
<comment type="caution">
    <text evidence="5">The sequence shown here is derived from an EMBL/GenBank/DDBJ whole genome shotgun (WGS) entry which is preliminary data.</text>
</comment>
<dbReference type="EMBL" id="BAAAUT010000004">
    <property type="protein sequence ID" value="GAA3118176.1"/>
    <property type="molecule type" value="Genomic_DNA"/>
</dbReference>
<dbReference type="PROSITE" id="PS01124">
    <property type="entry name" value="HTH_ARAC_FAMILY_2"/>
    <property type="match status" value="1"/>
</dbReference>
<dbReference type="SUPFAM" id="SSF46689">
    <property type="entry name" value="Homeodomain-like"/>
    <property type="match status" value="1"/>
</dbReference>
<feature type="domain" description="HTH araC/xylS-type" evidence="4">
    <location>
        <begin position="181"/>
        <end position="262"/>
    </location>
</feature>
<dbReference type="Pfam" id="PF12833">
    <property type="entry name" value="HTH_18"/>
    <property type="match status" value="1"/>
</dbReference>
<dbReference type="InterPro" id="IPR018060">
    <property type="entry name" value="HTH_AraC"/>
</dbReference>
<dbReference type="SMART" id="SM00342">
    <property type="entry name" value="HTH_ARAC"/>
    <property type="match status" value="1"/>
</dbReference>
<dbReference type="PANTHER" id="PTHR46796">
    <property type="entry name" value="HTH-TYPE TRANSCRIPTIONAL ACTIVATOR RHAS-RELATED"/>
    <property type="match status" value="1"/>
</dbReference>
<sequence>MDDATTGGLTFAVGAPGPALRPYVRRMTAYSERYDVPLARREPPFSGIVVIFGLGAPLDLDGPGGARRLASFVAGLHDTYVDTLTSGAAESVQIDLTPAGARRLLGVPLGELANRVVSLEELLGPWADAALERLARAGDRRERLALLDGLLTRRIHAAPAPDPRVGWAWDRLVATGGTAGIAALARELGWSHRHLVARFHDQIGLAPKAAARVLRFERALRRLRAGARPAETAAACGYYDQAHMNRDFRAMAGACPGELLRSLAEEPVIVPG</sequence>
<dbReference type="RefSeq" id="WP_344855692.1">
    <property type="nucleotide sequence ID" value="NZ_BAAAUT010000004.1"/>
</dbReference>
<name>A0ABP6ML26_9ACTN</name>
<keyword evidence="2" id="KW-0238">DNA-binding</keyword>
<evidence type="ECO:0000313" key="6">
    <source>
        <dbReference type="Proteomes" id="UP001500320"/>
    </source>
</evidence>